<dbReference type="GO" id="GO:0016020">
    <property type="term" value="C:membrane"/>
    <property type="evidence" value="ECO:0007669"/>
    <property type="project" value="TreeGrafter"/>
</dbReference>
<keyword evidence="3" id="KW-0813">Transport</keyword>
<evidence type="ECO:0000256" key="6">
    <source>
        <dbReference type="ARBA" id="ARBA00023136"/>
    </source>
</evidence>
<feature type="transmembrane region" description="Helical" evidence="7">
    <location>
        <begin position="165"/>
        <end position="184"/>
    </location>
</feature>
<keyword evidence="4 7" id="KW-0812">Transmembrane</keyword>
<evidence type="ECO:0000256" key="1">
    <source>
        <dbReference type="ARBA" id="ARBA00004127"/>
    </source>
</evidence>
<feature type="transmembrane region" description="Helical" evidence="7">
    <location>
        <begin position="265"/>
        <end position="287"/>
    </location>
</feature>
<evidence type="ECO:0000256" key="5">
    <source>
        <dbReference type="ARBA" id="ARBA00022989"/>
    </source>
</evidence>
<feature type="transmembrane region" description="Helical" evidence="7">
    <location>
        <begin position="50"/>
        <end position="69"/>
    </location>
</feature>
<dbReference type="GO" id="GO:0022857">
    <property type="term" value="F:transmembrane transporter activity"/>
    <property type="evidence" value="ECO:0007669"/>
    <property type="project" value="InterPro"/>
</dbReference>
<dbReference type="Gene3D" id="1.20.1250.20">
    <property type="entry name" value="MFS general substrate transporter like domains"/>
    <property type="match status" value="2"/>
</dbReference>
<proteinExistence type="inferred from homology"/>
<comment type="similarity">
    <text evidence="2">Belongs to the major facilitator superfamily.</text>
</comment>
<dbReference type="InterPro" id="IPR011701">
    <property type="entry name" value="MFS"/>
</dbReference>
<feature type="transmembrane region" description="Helical" evidence="7">
    <location>
        <begin position="204"/>
        <end position="227"/>
    </location>
</feature>
<evidence type="ECO:0000256" key="2">
    <source>
        <dbReference type="ARBA" id="ARBA00008335"/>
    </source>
</evidence>
<keyword evidence="5 7" id="KW-1133">Transmembrane helix</keyword>
<sequence length="514" mass="54604">MTTETKGNGGLFAMSFAAITATSFCFILRALVIGHWGTEFALSETQKGELAGVGLWPFAISIVLISLVIDKVGFKLTYWFAAICHIVGLGLLFMANGYWMLYIGTFIMALGNGAVEAAANPLIATAYSHDKPKWLNRLHAGWPGGMILGGLLAMALGYFAPEAGWRVTVGLMIIPVLVYTFLLLKQKFPVSERVAHGVSYKTMLGEAGYISAFILAALIMLEIGRVFSLPTVDLMGMSLPAVALGIAFAAALVYAFFAGSPGRPLYILLLVLMMPLAVTELATDSWISELMGPEMQKIGLAAGWVLIYTNLIVFVIRIFAGTLIEKFKPLGVLAFASAVAAVGIFMMAGATGPAILAAATLYGIGKSFFWGTSMAVASEQFPKAGAIGINMFGGAGMLAAGILGTVLLGATQDASTREGLKRHDEAHGTSLIATYLTQEKVSILGKYPALDEAAVAAAPEADKAVFTDLAVTAKKDALKEMALLPIFTLLVYLGLILWFRRRGGYKPVVLGEEK</sequence>
<evidence type="ECO:0000256" key="3">
    <source>
        <dbReference type="ARBA" id="ARBA00022448"/>
    </source>
</evidence>
<dbReference type="AlphaFoldDB" id="F4QMQ0"/>
<feature type="transmembrane region" description="Helical" evidence="7">
    <location>
        <begin position="332"/>
        <end position="364"/>
    </location>
</feature>
<feature type="transmembrane region" description="Helical" evidence="7">
    <location>
        <begin position="76"/>
        <end position="93"/>
    </location>
</feature>
<feature type="transmembrane region" description="Helical" evidence="7">
    <location>
        <begin position="384"/>
        <end position="408"/>
    </location>
</feature>
<feature type="transmembrane region" description="Helical" evidence="7">
    <location>
        <begin position="140"/>
        <end position="159"/>
    </location>
</feature>
<keyword evidence="10" id="KW-1185">Reference proteome</keyword>
<dbReference type="eggNOG" id="COG0738">
    <property type="taxonomic scope" value="Bacteria"/>
</dbReference>
<keyword evidence="6 7" id="KW-0472">Membrane</keyword>
<gene>
    <name evidence="9" type="ORF">ABI_29080</name>
</gene>
<dbReference type="InterPro" id="IPR020846">
    <property type="entry name" value="MFS_dom"/>
</dbReference>
<dbReference type="PANTHER" id="PTHR23514:SF3">
    <property type="entry name" value="BYPASS OF STOP CODON PROTEIN 6"/>
    <property type="match status" value="1"/>
</dbReference>
<accession>F4QMQ0</accession>
<dbReference type="PANTHER" id="PTHR23514">
    <property type="entry name" value="BYPASS OF STOP CODON PROTEIN 6"/>
    <property type="match status" value="1"/>
</dbReference>
<dbReference type="STRING" id="715226.ABI_29080"/>
<feature type="domain" description="Major facilitator superfamily (MFS) profile" evidence="8">
    <location>
        <begin position="10"/>
        <end position="506"/>
    </location>
</feature>
<feature type="transmembrane region" description="Helical" evidence="7">
    <location>
        <begin position="482"/>
        <end position="499"/>
    </location>
</feature>
<feature type="transmembrane region" description="Helical" evidence="7">
    <location>
        <begin position="12"/>
        <end position="38"/>
    </location>
</feature>
<dbReference type="Pfam" id="PF07690">
    <property type="entry name" value="MFS_1"/>
    <property type="match status" value="1"/>
</dbReference>
<evidence type="ECO:0000259" key="8">
    <source>
        <dbReference type="PROSITE" id="PS50850"/>
    </source>
</evidence>
<evidence type="ECO:0000256" key="4">
    <source>
        <dbReference type="ARBA" id="ARBA00022692"/>
    </source>
</evidence>
<dbReference type="OrthoDB" id="9783757at2"/>
<organism evidence="9 10">
    <name type="scientific">Asticcacaulis biprosthecium C19</name>
    <dbReference type="NCBI Taxonomy" id="715226"/>
    <lineage>
        <taxon>Bacteria</taxon>
        <taxon>Pseudomonadati</taxon>
        <taxon>Pseudomonadota</taxon>
        <taxon>Alphaproteobacteria</taxon>
        <taxon>Caulobacterales</taxon>
        <taxon>Caulobacteraceae</taxon>
        <taxon>Asticcacaulis</taxon>
    </lineage>
</organism>
<dbReference type="RefSeq" id="WP_006273693.1">
    <property type="nucleotide sequence ID" value="NZ_GL883078.1"/>
</dbReference>
<comment type="subcellular location">
    <subcellularLocation>
        <location evidence="1">Endomembrane system</location>
        <topology evidence="1">Multi-pass membrane protein</topology>
    </subcellularLocation>
</comment>
<dbReference type="PROSITE" id="PS50850">
    <property type="entry name" value="MFS"/>
    <property type="match status" value="1"/>
</dbReference>
<dbReference type="InterPro" id="IPR051788">
    <property type="entry name" value="MFS_Transporter"/>
</dbReference>
<dbReference type="Proteomes" id="UP000006512">
    <property type="component" value="Unassembled WGS sequence"/>
</dbReference>
<evidence type="ECO:0000313" key="9">
    <source>
        <dbReference type="EMBL" id="EGF91491.1"/>
    </source>
</evidence>
<reference evidence="10" key="1">
    <citation type="submission" date="2011-03" db="EMBL/GenBank/DDBJ databases">
        <title>Draft genome sequence of Brevundimonas diminuta.</title>
        <authorList>
            <person name="Brown P.J.B."/>
            <person name="Buechlein A."/>
            <person name="Hemmerich C."/>
            <person name="Brun Y.V."/>
        </authorList>
    </citation>
    <scope>NUCLEOTIDE SEQUENCE [LARGE SCALE GENOMIC DNA]</scope>
    <source>
        <strain evidence="10">C19</strain>
    </source>
</reference>
<dbReference type="InterPro" id="IPR036259">
    <property type="entry name" value="MFS_trans_sf"/>
</dbReference>
<dbReference type="EMBL" id="GL883078">
    <property type="protein sequence ID" value="EGF91491.1"/>
    <property type="molecule type" value="Genomic_DNA"/>
</dbReference>
<evidence type="ECO:0000313" key="10">
    <source>
        <dbReference type="Proteomes" id="UP000006512"/>
    </source>
</evidence>
<feature type="transmembrane region" description="Helical" evidence="7">
    <location>
        <begin position="299"/>
        <end position="320"/>
    </location>
</feature>
<protein>
    <submittedName>
        <fullName evidence="9">Major Facilitator Superfamily protein</fullName>
    </submittedName>
</protein>
<evidence type="ECO:0000256" key="7">
    <source>
        <dbReference type="SAM" id="Phobius"/>
    </source>
</evidence>
<feature type="transmembrane region" description="Helical" evidence="7">
    <location>
        <begin position="239"/>
        <end position="258"/>
    </location>
</feature>
<feature type="transmembrane region" description="Helical" evidence="7">
    <location>
        <begin position="99"/>
        <end position="119"/>
    </location>
</feature>
<dbReference type="GO" id="GO:0012505">
    <property type="term" value="C:endomembrane system"/>
    <property type="evidence" value="ECO:0007669"/>
    <property type="project" value="UniProtKB-SubCell"/>
</dbReference>
<dbReference type="SUPFAM" id="SSF103473">
    <property type="entry name" value="MFS general substrate transporter"/>
    <property type="match status" value="1"/>
</dbReference>
<dbReference type="HOGENOM" id="CLU_038152_0_0_5"/>
<name>F4QMQ0_9CAUL</name>